<dbReference type="PANTHER" id="PTHR11311">
    <property type="entry name" value="SPONDIN"/>
    <property type="match status" value="1"/>
</dbReference>
<feature type="transmembrane region" description="Helical" evidence="5">
    <location>
        <begin position="977"/>
        <end position="999"/>
    </location>
</feature>
<keyword evidence="1" id="KW-0732">Signal</keyword>
<dbReference type="Pfam" id="PF00090">
    <property type="entry name" value="TSP_1"/>
    <property type="match status" value="1"/>
</dbReference>
<feature type="region of interest" description="Disordered" evidence="4">
    <location>
        <begin position="464"/>
        <end position="483"/>
    </location>
</feature>
<dbReference type="InterPro" id="IPR051418">
    <property type="entry name" value="Spondin/Thrombospondin_T1"/>
</dbReference>
<gene>
    <name evidence="7" type="ORF">LSAA_3064</name>
</gene>
<dbReference type="PANTHER" id="PTHR11311:SF30">
    <property type="entry name" value="SPONDIN-LIKE TSP1 DOMAIN-CONTAINING PROTEIN"/>
    <property type="match status" value="1"/>
</dbReference>
<keyword evidence="5" id="KW-0812">Transmembrane</keyword>
<feature type="compositionally biased region" description="Low complexity" evidence="4">
    <location>
        <begin position="513"/>
        <end position="523"/>
    </location>
</feature>
<sequence length="1012" mass="112574">MTVFDSQDLYPVTHNPLCVVPPKIHPRYEYALLPNVKYIVGERSPGAHVAPPTHHLAVVKAAVDVTWQSCEIPCPIDCQLTAWAQWSPCRKSCESDGSRTGGGSGIGPSIPSPSTVIMDTQSRSRSVLQWPKDEGKGCPSRLEIRPCPLLASSCSSLRWSSEPWSNCSLPSGKMCGDGVRSRVVGLLCTKAGVEVNKSECFKNALLLPIQGESCSVVCHRSRKKKKWERSCVLAAWSSWSDCSVGCPSMRRRFRIGSNKRDEGHKSTNPCTNSTFYNSEETENCPCMNYTTRAVGPWSECILEHDLNDDDTGTLNKDKGSFLSRKNERSPSNKICGVGHRYQRLECYDENYFMSDMKYCGGKAFIEKSCIVVCPMDCHMSPWSDWGLCDSNCGPGLKNRTSKILRLPTEGGRPCPGPTAEYSTCNYPCENFRWHSGPWSECLISGGSTCGEGIKQRSVRCVQDAEDNKDSSTSVPDEFCDQEDKPSERESCHLFCSGECAYSEWSGWSECNTGSSSSNGASNNSRRKRKPKTSKSCGRQKRTRTILRSGSTPCPKITRESRPCPHCRSSYSWALTPWSSCRPFGDSGCGEGRQYRGIRCVRNEDGRSVKEKHCSRPKRELELSTWCSVDCPVDCEVSEWSTWNEERCDCGPGAKNRSRTRVITTPGTHSGRPCPLKLMETKSCPAIPCYDWHRTSWTCDMQGASCGVGVARRNVSCVRSSYSAYPNSHIRYASRIPSDFKVSPQFCTTSIIAKSAHKSGEDSERPSILLESNLNRRVLDLHEEDVCSISCPGDCEVSEWSPWSKCQSNCIVGSRTRTRRIIEPPKLPHGKCTTDLTDDQSCAADACFSFSWKTMKNGRQECVRSDGKILRDGCHRGDCDPPCNAPHSECGPGLICRCYPGYRPQYLPPPILSSRPPKLIACIKMEGNSSGISYSSSSSSSQILASDVMMKSESSSLPDGQNEIIDFKYFPDDSQLNYWMFCYDCYWMCFSLLLLVFLFISCANPQIVKVGRE</sequence>
<dbReference type="OrthoDB" id="5814848at2759"/>
<feature type="domain" description="Spondin-like TSP1" evidence="6">
    <location>
        <begin position="377"/>
        <end position="426"/>
    </location>
</feature>
<dbReference type="Gene3D" id="2.20.100.10">
    <property type="entry name" value="Thrombospondin type-1 (TSP1) repeat"/>
    <property type="match status" value="4"/>
</dbReference>
<evidence type="ECO:0000259" key="6">
    <source>
        <dbReference type="Pfam" id="PF19028"/>
    </source>
</evidence>
<dbReference type="Pfam" id="PF19028">
    <property type="entry name" value="TSP1_spondin"/>
    <property type="match status" value="2"/>
</dbReference>
<feature type="domain" description="Spondin-like TSP1" evidence="6">
    <location>
        <begin position="794"/>
        <end position="846"/>
    </location>
</feature>
<dbReference type="SMART" id="SM00209">
    <property type="entry name" value="TSP1"/>
    <property type="match status" value="9"/>
</dbReference>
<accession>A0A7R8CF38</accession>
<keyword evidence="2" id="KW-1015">Disulfide bond</keyword>
<dbReference type="SUPFAM" id="SSF82895">
    <property type="entry name" value="TSP-1 type 1 repeat"/>
    <property type="match status" value="4"/>
</dbReference>
<evidence type="ECO:0000256" key="5">
    <source>
        <dbReference type="SAM" id="Phobius"/>
    </source>
</evidence>
<keyword evidence="8" id="KW-1185">Reference proteome</keyword>
<keyword evidence="5" id="KW-1133">Transmembrane helix</keyword>
<dbReference type="InterPro" id="IPR000884">
    <property type="entry name" value="TSP1_rpt"/>
</dbReference>
<keyword evidence="3" id="KW-0325">Glycoprotein</keyword>
<organism evidence="7 8">
    <name type="scientific">Lepeophtheirus salmonis</name>
    <name type="common">Salmon louse</name>
    <name type="synonym">Caligus salmonis</name>
    <dbReference type="NCBI Taxonomy" id="72036"/>
    <lineage>
        <taxon>Eukaryota</taxon>
        <taxon>Metazoa</taxon>
        <taxon>Ecdysozoa</taxon>
        <taxon>Arthropoda</taxon>
        <taxon>Crustacea</taxon>
        <taxon>Multicrustacea</taxon>
        <taxon>Hexanauplia</taxon>
        <taxon>Copepoda</taxon>
        <taxon>Siphonostomatoida</taxon>
        <taxon>Caligidae</taxon>
        <taxon>Lepeophtheirus</taxon>
    </lineage>
</organism>
<protein>
    <submittedName>
        <fullName evidence="7">(salmon louse) hypothetical protein</fullName>
    </submittedName>
</protein>
<reference evidence="7" key="1">
    <citation type="submission" date="2021-02" db="EMBL/GenBank/DDBJ databases">
        <authorList>
            <person name="Bekaert M."/>
        </authorList>
    </citation>
    <scope>NUCLEOTIDE SEQUENCE</scope>
    <source>
        <strain evidence="7">IoA-00</strain>
    </source>
</reference>
<proteinExistence type="predicted"/>
<dbReference type="AlphaFoldDB" id="A0A7R8CF38"/>
<dbReference type="Proteomes" id="UP000675881">
    <property type="component" value="Chromosome 11"/>
</dbReference>
<dbReference type="Pfam" id="PF19030">
    <property type="entry name" value="TSP1_ADAMTS"/>
    <property type="match status" value="1"/>
</dbReference>
<dbReference type="InterPro" id="IPR036383">
    <property type="entry name" value="TSP1_rpt_sf"/>
</dbReference>
<evidence type="ECO:0000313" key="8">
    <source>
        <dbReference type="Proteomes" id="UP000675881"/>
    </source>
</evidence>
<feature type="region of interest" description="Disordered" evidence="4">
    <location>
        <begin position="513"/>
        <end position="540"/>
    </location>
</feature>
<evidence type="ECO:0000313" key="7">
    <source>
        <dbReference type="EMBL" id="CAF2802689.1"/>
    </source>
</evidence>
<dbReference type="PROSITE" id="PS50092">
    <property type="entry name" value="TSP1"/>
    <property type="match status" value="7"/>
</dbReference>
<name>A0A7R8CF38_LEPSM</name>
<evidence type="ECO:0000256" key="3">
    <source>
        <dbReference type="ARBA" id="ARBA00023180"/>
    </source>
</evidence>
<keyword evidence="5" id="KW-0472">Membrane</keyword>
<dbReference type="EMBL" id="HG994590">
    <property type="protein sequence ID" value="CAF2802689.1"/>
    <property type="molecule type" value="Genomic_DNA"/>
</dbReference>
<evidence type="ECO:0000256" key="4">
    <source>
        <dbReference type="SAM" id="MobiDB-lite"/>
    </source>
</evidence>
<dbReference type="InterPro" id="IPR044004">
    <property type="entry name" value="TSP1_spondin_dom"/>
</dbReference>
<evidence type="ECO:0000256" key="2">
    <source>
        <dbReference type="ARBA" id="ARBA00023157"/>
    </source>
</evidence>
<evidence type="ECO:0000256" key="1">
    <source>
        <dbReference type="ARBA" id="ARBA00022729"/>
    </source>
</evidence>
<feature type="compositionally biased region" description="Basic residues" evidence="4">
    <location>
        <begin position="524"/>
        <end position="540"/>
    </location>
</feature>